<sequence>MTPSDFTTTLLVDQSPDEVFNTINDVDRWWTENLHGTSHQLNDEFTVHFPGIHESTQKVVTLIPGQKIEWLVTESDLTRFQERQEWTGTTIQFDITSKGDKTELRFTHVGLVPDVQCYTSCTQGWTHFINGSLLHLFTTGKGNPGKSVAKSKTAMD</sequence>
<evidence type="ECO:0000313" key="3">
    <source>
        <dbReference type="EMBL" id="RRB15636.1"/>
    </source>
</evidence>
<dbReference type="Pfam" id="PF08327">
    <property type="entry name" value="AHSA1"/>
    <property type="match status" value="1"/>
</dbReference>
<dbReference type="CDD" id="cd07814">
    <property type="entry name" value="SRPBCC_CalC_Aha1-like"/>
    <property type="match status" value="1"/>
</dbReference>
<dbReference type="SUPFAM" id="SSF55961">
    <property type="entry name" value="Bet v1-like"/>
    <property type="match status" value="1"/>
</dbReference>
<evidence type="ECO:0000313" key="4">
    <source>
        <dbReference type="Proteomes" id="UP000274271"/>
    </source>
</evidence>
<dbReference type="EMBL" id="RQJP01000002">
    <property type="protein sequence ID" value="RRB15636.1"/>
    <property type="molecule type" value="Genomic_DNA"/>
</dbReference>
<dbReference type="Proteomes" id="UP000274271">
    <property type="component" value="Unassembled WGS sequence"/>
</dbReference>
<dbReference type="AlphaFoldDB" id="A0A3P1CRB8"/>
<dbReference type="InterPro" id="IPR013538">
    <property type="entry name" value="ASHA1/2-like_C"/>
</dbReference>
<comment type="caution">
    <text evidence="3">The sequence shown here is derived from an EMBL/GenBank/DDBJ whole genome shotgun (WGS) entry which is preliminary data.</text>
</comment>
<reference evidence="3 4" key="1">
    <citation type="submission" date="2018-11" db="EMBL/GenBank/DDBJ databases">
        <authorList>
            <person name="Zhou Z."/>
            <person name="Wang G."/>
        </authorList>
    </citation>
    <scope>NUCLEOTIDE SEQUENCE [LARGE SCALE GENOMIC DNA]</scope>
    <source>
        <strain evidence="3 4">KCTC42998</strain>
    </source>
</reference>
<protein>
    <submittedName>
        <fullName evidence="3">SRPBCC domain-containing protein</fullName>
    </submittedName>
</protein>
<dbReference type="InterPro" id="IPR023393">
    <property type="entry name" value="START-like_dom_sf"/>
</dbReference>
<evidence type="ECO:0000256" key="1">
    <source>
        <dbReference type="ARBA" id="ARBA00006817"/>
    </source>
</evidence>
<keyword evidence="4" id="KW-1185">Reference proteome</keyword>
<organism evidence="3 4">
    <name type="scientific">Larkinella knui</name>
    <dbReference type="NCBI Taxonomy" id="2025310"/>
    <lineage>
        <taxon>Bacteria</taxon>
        <taxon>Pseudomonadati</taxon>
        <taxon>Bacteroidota</taxon>
        <taxon>Cytophagia</taxon>
        <taxon>Cytophagales</taxon>
        <taxon>Spirosomataceae</taxon>
        <taxon>Larkinella</taxon>
    </lineage>
</organism>
<name>A0A3P1CRB8_9BACT</name>
<dbReference type="OrthoDB" id="287565at2"/>
<proteinExistence type="inferred from homology"/>
<comment type="similarity">
    <text evidence="1">Belongs to the AHA1 family.</text>
</comment>
<evidence type="ECO:0000259" key="2">
    <source>
        <dbReference type="Pfam" id="PF08327"/>
    </source>
</evidence>
<gene>
    <name evidence="3" type="ORF">EHT87_11545</name>
</gene>
<accession>A0A3P1CRB8</accession>
<dbReference type="Gene3D" id="3.30.530.20">
    <property type="match status" value="1"/>
</dbReference>
<feature type="domain" description="Activator of Hsp90 ATPase homologue 1/2-like C-terminal" evidence="2">
    <location>
        <begin position="16"/>
        <end position="129"/>
    </location>
</feature>